<feature type="transmembrane region" description="Helical" evidence="7">
    <location>
        <begin position="155"/>
        <end position="175"/>
    </location>
</feature>
<evidence type="ECO:0000256" key="5">
    <source>
        <dbReference type="ARBA" id="ARBA00022989"/>
    </source>
</evidence>
<dbReference type="PANTHER" id="PTHR10332:SF80">
    <property type="entry name" value="EQUILIBRATIVE NUCLEOSIDE TRANSPORTER 2, ISOFORM A"/>
    <property type="match status" value="1"/>
</dbReference>
<evidence type="ECO:0000256" key="4">
    <source>
        <dbReference type="ARBA" id="ARBA00022692"/>
    </source>
</evidence>
<keyword evidence="4 7" id="KW-0812">Transmembrane</keyword>
<dbReference type="AlphaFoldDB" id="A0A8D8B0X4"/>
<dbReference type="GO" id="GO:0005886">
    <property type="term" value="C:plasma membrane"/>
    <property type="evidence" value="ECO:0007669"/>
    <property type="project" value="TreeGrafter"/>
</dbReference>
<evidence type="ECO:0000256" key="3">
    <source>
        <dbReference type="ARBA" id="ARBA00022448"/>
    </source>
</evidence>
<feature type="transmembrane region" description="Helical" evidence="7">
    <location>
        <begin position="75"/>
        <end position="99"/>
    </location>
</feature>
<evidence type="ECO:0000256" key="6">
    <source>
        <dbReference type="ARBA" id="ARBA00023136"/>
    </source>
</evidence>
<dbReference type="GO" id="GO:0005337">
    <property type="term" value="F:nucleoside transmembrane transporter activity"/>
    <property type="evidence" value="ECO:0007669"/>
    <property type="project" value="InterPro"/>
</dbReference>
<accession>A0A8D8B0X4</accession>
<evidence type="ECO:0000256" key="2">
    <source>
        <dbReference type="ARBA" id="ARBA00007965"/>
    </source>
</evidence>
<evidence type="ECO:0000256" key="7">
    <source>
        <dbReference type="SAM" id="Phobius"/>
    </source>
</evidence>
<comment type="subcellular location">
    <subcellularLocation>
        <location evidence="1">Membrane</location>
        <topology evidence="1">Multi-pass membrane protein</topology>
    </subcellularLocation>
</comment>
<keyword evidence="5 7" id="KW-1133">Transmembrane helix</keyword>
<comment type="similarity">
    <text evidence="2">Belongs to the SLC29A/ENT transporter (TC 2.A.57) family.</text>
</comment>
<organism evidence="8">
    <name type="scientific">Culex pipiens</name>
    <name type="common">House mosquito</name>
    <dbReference type="NCBI Taxonomy" id="7175"/>
    <lineage>
        <taxon>Eukaryota</taxon>
        <taxon>Metazoa</taxon>
        <taxon>Ecdysozoa</taxon>
        <taxon>Arthropoda</taxon>
        <taxon>Hexapoda</taxon>
        <taxon>Insecta</taxon>
        <taxon>Pterygota</taxon>
        <taxon>Neoptera</taxon>
        <taxon>Endopterygota</taxon>
        <taxon>Diptera</taxon>
        <taxon>Nematocera</taxon>
        <taxon>Culicoidea</taxon>
        <taxon>Culicidae</taxon>
        <taxon>Culicinae</taxon>
        <taxon>Culicini</taxon>
        <taxon>Culex</taxon>
        <taxon>Culex</taxon>
    </lineage>
</organism>
<feature type="transmembrane region" description="Helical" evidence="7">
    <location>
        <begin position="181"/>
        <end position="200"/>
    </location>
</feature>
<reference evidence="8" key="1">
    <citation type="submission" date="2021-05" db="EMBL/GenBank/DDBJ databases">
        <authorList>
            <person name="Alioto T."/>
            <person name="Alioto T."/>
            <person name="Gomez Garrido J."/>
        </authorList>
    </citation>
    <scope>NUCLEOTIDE SEQUENCE</scope>
</reference>
<dbReference type="InterPro" id="IPR002259">
    <property type="entry name" value="Eqnu_transpt"/>
</dbReference>
<sequence>MADGQNLLDRKHGAISIVGGRGANHEAEKSPFLPTEPVRLTPAWEENNLPNDELNFKGMTMERARMELHPPNDKLMLVFLTLMIHGVGTLMPWNMFITAKSYFVDYKLSQNYTSVESEYGTYFLSYVGFASQIPNLLFNWLNIFMNLGGNLTKRIVYSILIEVIVFVVTVVLAMIDSSDWPGAFFWITMITVVILNSEYIDRWKWHNNKC</sequence>
<evidence type="ECO:0000313" key="8">
    <source>
        <dbReference type="EMBL" id="CAG6464377.1"/>
    </source>
</evidence>
<proteinExistence type="inferred from homology"/>
<evidence type="ECO:0000256" key="1">
    <source>
        <dbReference type="ARBA" id="ARBA00004141"/>
    </source>
</evidence>
<protein>
    <submittedName>
        <fullName evidence="8">Equilibrative nucleoside transporter 3</fullName>
    </submittedName>
</protein>
<name>A0A8D8B0X4_CULPI</name>
<keyword evidence="6 7" id="KW-0472">Membrane</keyword>
<feature type="transmembrane region" description="Helical" evidence="7">
    <location>
        <begin position="119"/>
        <end position="143"/>
    </location>
</feature>
<dbReference type="PANTHER" id="PTHR10332">
    <property type="entry name" value="EQUILIBRATIVE NUCLEOSIDE TRANSPORTER"/>
    <property type="match status" value="1"/>
</dbReference>
<dbReference type="EMBL" id="HBUE01050938">
    <property type="protein sequence ID" value="CAG6464377.1"/>
    <property type="molecule type" value="Transcribed_RNA"/>
</dbReference>
<keyword evidence="3" id="KW-0813">Transport</keyword>